<evidence type="ECO:0000313" key="3">
    <source>
        <dbReference type="Proteomes" id="UP000654075"/>
    </source>
</evidence>
<evidence type="ECO:0000256" key="1">
    <source>
        <dbReference type="SAM" id="MobiDB-lite"/>
    </source>
</evidence>
<feature type="compositionally biased region" description="Low complexity" evidence="1">
    <location>
        <begin position="37"/>
        <end position="47"/>
    </location>
</feature>
<gene>
    <name evidence="2" type="ORF">PGLA1383_LOCUS42901</name>
</gene>
<feature type="region of interest" description="Disordered" evidence="1">
    <location>
        <begin position="304"/>
        <end position="398"/>
    </location>
</feature>
<feature type="region of interest" description="Disordered" evidence="1">
    <location>
        <begin position="1"/>
        <end position="109"/>
    </location>
</feature>
<feature type="compositionally biased region" description="Basic residues" evidence="1">
    <location>
        <begin position="387"/>
        <end position="398"/>
    </location>
</feature>
<protein>
    <submittedName>
        <fullName evidence="2">Uncharacterized protein</fullName>
    </submittedName>
</protein>
<organism evidence="2 3">
    <name type="scientific">Polarella glacialis</name>
    <name type="common">Dinoflagellate</name>
    <dbReference type="NCBI Taxonomy" id="89957"/>
    <lineage>
        <taxon>Eukaryota</taxon>
        <taxon>Sar</taxon>
        <taxon>Alveolata</taxon>
        <taxon>Dinophyceae</taxon>
        <taxon>Suessiales</taxon>
        <taxon>Suessiaceae</taxon>
        <taxon>Polarella</taxon>
    </lineage>
</organism>
<dbReference type="AlphaFoldDB" id="A0A813GSK9"/>
<accession>A0A813GSK9</accession>
<keyword evidence="3" id="KW-1185">Reference proteome</keyword>
<proteinExistence type="predicted"/>
<dbReference type="EMBL" id="CAJNNV010028852">
    <property type="protein sequence ID" value="CAE8625922.1"/>
    <property type="molecule type" value="Genomic_DNA"/>
</dbReference>
<comment type="caution">
    <text evidence="2">The sequence shown here is derived from an EMBL/GenBank/DDBJ whole genome shotgun (WGS) entry which is preliminary data.</text>
</comment>
<feature type="compositionally biased region" description="Low complexity" evidence="1">
    <location>
        <begin position="318"/>
        <end position="327"/>
    </location>
</feature>
<feature type="compositionally biased region" description="Low complexity" evidence="1">
    <location>
        <begin position="367"/>
        <end position="386"/>
    </location>
</feature>
<evidence type="ECO:0000313" key="2">
    <source>
        <dbReference type="EMBL" id="CAE8625922.1"/>
    </source>
</evidence>
<reference evidence="2" key="1">
    <citation type="submission" date="2021-02" db="EMBL/GenBank/DDBJ databases">
        <authorList>
            <person name="Dougan E. K."/>
            <person name="Rhodes N."/>
            <person name="Thang M."/>
            <person name="Chan C."/>
        </authorList>
    </citation>
    <scope>NUCLEOTIDE SEQUENCE</scope>
</reference>
<sequence>MGNARQRRAKPRQGVKFSALRPPVLRKPSSKTTKDLGASGSRARGSSPPCHGPSFSPVLKTVSLPPSCLRKPPVHGVGAKPRASSAAKGAGKERRGSRPAGGGGKDISPKLRFNEAVQVCEFSRLLGGGGGVPSDVGSALGMGGLVRTVPGSLAVDRPGIGKMDQDVPQVPPKRRALLLRVAMGKAAYVKAQREFRQEVGKVQLLRELSNETEEDFEPMPVSLTKARKLAEKLHREVVLANGLAGHGRARSSDSHHPASAMSGVAAAAAAMSSWSRVAASLLPSAATTATATALAAAATAAAPPAAAPAAKGAKRTSKTSSATTPASAAPPPEAAGSPGRKRKDRPVMRPSRASGRVKVTVHRKPAAGKAARGAGKAAVKGRAFAAAKRRHVRGPRSR</sequence>
<dbReference type="Proteomes" id="UP000654075">
    <property type="component" value="Unassembled WGS sequence"/>
</dbReference>
<dbReference type="OMA" id="EEDFEPM"/>
<feature type="compositionally biased region" description="Basic residues" evidence="1">
    <location>
        <begin position="1"/>
        <end position="13"/>
    </location>
</feature>
<name>A0A813GSK9_POLGL</name>